<dbReference type="AlphaFoldDB" id="B5EAQ0"/>
<reference evidence="10" key="1">
    <citation type="submission" date="2008-07" db="EMBL/GenBank/DDBJ databases">
        <title>Complete sequence of Geobacter bemidjiensis BEM.</title>
        <authorList>
            <consortium name="US DOE Joint Genome Institute"/>
            <person name="Lucas S."/>
            <person name="Copeland A."/>
            <person name="Lapidus A."/>
            <person name="Glavina del Rio T."/>
            <person name="Dalin E."/>
            <person name="Tice H."/>
            <person name="Bruce D."/>
            <person name="Goodwin L."/>
            <person name="Pitluck S."/>
            <person name="Kiss H."/>
            <person name="Brettin T."/>
            <person name="Detter J.C."/>
            <person name="Han C."/>
            <person name="Kuske C.R."/>
            <person name="Schmutz J."/>
            <person name="Larimer F."/>
            <person name="Land M."/>
            <person name="Hauser L."/>
            <person name="Kyrpides N."/>
            <person name="Lykidis A."/>
            <person name="Lovley D."/>
            <person name="Richardson P."/>
        </authorList>
    </citation>
    <scope>NUCLEOTIDE SEQUENCE [LARGE SCALE GENOMIC DNA]</scope>
    <source>
        <strain evidence="10">Bem</strain>
    </source>
</reference>
<proteinExistence type="inferred from homology"/>
<keyword evidence="11" id="KW-1185">Reference proteome</keyword>
<reference evidence="10" key="2">
    <citation type="journal article" date="2010" name="BMC Genomics">
        <title>The genome of Geobacter bemidjiensis, exemplar for the subsurface clade of Geobacter species that predominate in Fe(III)-reducing subsurface environments.</title>
        <authorList>
            <person name="Aklujkar M."/>
            <person name="Young N.D."/>
            <person name="Holmes D."/>
            <person name="Chavan M."/>
            <person name="Risso C."/>
            <person name="Kiss H.E."/>
            <person name="Han C.S."/>
            <person name="Land M.L."/>
            <person name="Lovley D.R."/>
        </authorList>
    </citation>
    <scope>NUCLEOTIDE SEQUENCE [LARGE SCALE GENOMIC DNA]</scope>
    <source>
        <strain evidence="10">Bem</strain>
    </source>
</reference>
<protein>
    <recommendedName>
        <fullName evidence="2">site-specific DNA-methyltransferase (cytosine-N(4)-specific)</fullName>
        <ecNumber evidence="2">2.1.1.113</ecNumber>
    </recommendedName>
</protein>
<dbReference type="Gene3D" id="3.40.50.150">
    <property type="entry name" value="Vaccinia Virus protein VP39"/>
    <property type="match status" value="2"/>
</dbReference>
<keyword evidence="6" id="KW-0680">Restriction system</keyword>
<dbReference type="EMBL" id="CP001124">
    <property type="protein sequence ID" value="ACH37359.1"/>
    <property type="molecule type" value="Genomic_DNA"/>
</dbReference>
<dbReference type="InterPro" id="IPR017985">
    <property type="entry name" value="MeTrfase_CN4_CS"/>
</dbReference>
<evidence type="ECO:0000256" key="3">
    <source>
        <dbReference type="ARBA" id="ARBA00022603"/>
    </source>
</evidence>
<feature type="domain" description="DNA methylase N-4/N-6" evidence="9">
    <location>
        <begin position="250"/>
        <end position="363"/>
    </location>
</feature>
<evidence type="ECO:0000256" key="5">
    <source>
        <dbReference type="ARBA" id="ARBA00022691"/>
    </source>
</evidence>
<dbReference type="GO" id="GO:0009307">
    <property type="term" value="P:DNA restriction-modification system"/>
    <property type="evidence" value="ECO:0007669"/>
    <property type="project" value="UniProtKB-KW"/>
</dbReference>
<evidence type="ECO:0000256" key="1">
    <source>
        <dbReference type="ARBA" id="ARBA00010203"/>
    </source>
</evidence>
<reference evidence="10" key="3">
    <citation type="submission" date="2012-10" db="EMBL/GenBank/DDBJ databases">
        <authorList>
            <person name="Aklujkar M."/>
            <person name="Young N.D."/>
            <person name="Brown P."/>
            <person name="Holmes D."/>
            <person name="Chavan M."/>
            <person name="Risso C."/>
            <person name="Kiss H.E."/>
            <person name="Han C.S."/>
            <person name="Land M.L."/>
            <person name="Lovley D.R."/>
        </authorList>
    </citation>
    <scope>NUCLEOTIDE SEQUENCE</scope>
    <source>
        <strain>Bem</strain>
    </source>
</reference>
<dbReference type="STRING" id="404380.Gbem_0328"/>
<dbReference type="Pfam" id="PF01555">
    <property type="entry name" value="N6_N4_Mtase"/>
    <property type="match status" value="2"/>
</dbReference>
<evidence type="ECO:0000256" key="6">
    <source>
        <dbReference type="ARBA" id="ARBA00022747"/>
    </source>
</evidence>
<dbReference type="eggNOG" id="COG0863">
    <property type="taxonomic scope" value="Bacteria"/>
</dbReference>
<sequence>MSVLSLKRLDRINWDFPSAGTELGSVHSIHWFPGNYIPQIPAALIQVLSRTGEVVFDPFGGSGTTAIEALKLGRFAVVSDRISACVQITEAKLSLLGNPLDRDVCNKIFSSLTFEHLCQSTQIGVNGEGRAEDLECWYSSETLGQLRYIWKIIELQSSQVQKVLFALFSNVLFACASTNGSRTHTGKLRRHHWGWVADNVRPKELIFHNAIELFCKNLRAVMDTNRGPISTTAKVIQQDARNMELEDESVDLVVTSPPYAGVIDYTHANRLLYLWMGWPMGEERADEIGARYRRNRKNAVEEYLSDMRLCRDQIHRVLKKGSYCAIVVGESKKFPNTASLLIEDFSQSMPIVWGPKSRYLSRRRVSDRVAGDPVEFVCVFQKL</sequence>
<dbReference type="REBASE" id="18763">
    <property type="entry name" value="M1.GbeBORF328P"/>
</dbReference>
<dbReference type="Proteomes" id="UP000008825">
    <property type="component" value="Chromosome"/>
</dbReference>
<dbReference type="GO" id="GO:0015667">
    <property type="term" value="F:site-specific DNA-methyltransferase (cytosine-N4-specific) activity"/>
    <property type="evidence" value="ECO:0007669"/>
    <property type="project" value="UniProtKB-EC"/>
</dbReference>
<evidence type="ECO:0000256" key="7">
    <source>
        <dbReference type="ARBA" id="ARBA00023125"/>
    </source>
</evidence>
<dbReference type="EC" id="2.1.1.113" evidence="2"/>
<dbReference type="RefSeq" id="WP_012528765.1">
    <property type="nucleotide sequence ID" value="NC_011146.1"/>
</dbReference>
<organism evidence="10 11">
    <name type="scientific">Citrifermentans bemidjiense (strain ATCC BAA-1014 / DSM 16622 / JCM 12645 / Bem)</name>
    <name type="common">Geobacter bemidjiensis</name>
    <dbReference type="NCBI Taxonomy" id="404380"/>
    <lineage>
        <taxon>Bacteria</taxon>
        <taxon>Pseudomonadati</taxon>
        <taxon>Thermodesulfobacteriota</taxon>
        <taxon>Desulfuromonadia</taxon>
        <taxon>Geobacterales</taxon>
        <taxon>Geobacteraceae</taxon>
        <taxon>Citrifermentans</taxon>
    </lineage>
</organism>
<dbReference type="GO" id="GO:0008170">
    <property type="term" value="F:N-methyltransferase activity"/>
    <property type="evidence" value="ECO:0007669"/>
    <property type="project" value="InterPro"/>
</dbReference>
<gene>
    <name evidence="10" type="ordered locus">Gbem_0328</name>
</gene>
<feature type="domain" description="DNA methylase N-4/N-6" evidence="9">
    <location>
        <begin position="40"/>
        <end position="81"/>
    </location>
</feature>
<dbReference type="HOGENOM" id="CLU_027633_1_1_7"/>
<evidence type="ECO:0000259" key="9">
    <source>
        <dbReference type="Pfam" id="PF01555"/>
    </source>
</evidence>
<dbReference type="GO" id="GO:0003677">
    <property type="term" value="F:DNA binding"/>
    <property type="evidence" value="ECO:0007669"/>
    <property type="project" value="UniProtKB-KW"/>
</dbReference>
<dbReference type="PROSITE" id="PS00093">
    <property type="entry name" value="N4_MTASE"/>
    <property type="match status" value="1"/>
</dbReference>
<dbReference type="OrthoDB" id="3197274at2"/>
<keyword evidence="5" id="KW-0949">S-adenosyl-L-methionine</keyword>
<comment type="catalytic activity">
    <reaction evidence="8">
        <text>a 2'-deoxycytidine in DNA + S-adenosyl-L-methionine = an N(4)-methyl-2'-deoxycytidine in DNA + S-adenosyl-L-homocysteine + H(+)</text>
        <dbReference type="Rhea" id="RHEA:16857"/>
        <dbReference type="Rhea" id="RHEA-COMP:11369"/>
        <dbReference type="Rhea" id="RHEA-COMP:13674"/>
        <dbReference type="ChEBI" id="CHEBI:15378"/>
        <dbReference type="ChEBI" id="CHEBI:57856"/>
        <dbReference type="ChEBI" id="CHEBI:59789"/>
        <dbReference type="ChEBI" id="CHEBI:85452"/>
        <dbReference type="ChEBI" id="CHEBI:137933"/>
        <dbReference type="EC" id="2.1.1.113"/>
    </reaction>
</comment>
<evidence type="ECO:0000313" key="10">
    <source>
        <dbReference type="EMBL" id="ACH37359.1"/>
    </source>
</evidence>
<evidence type="ECO:0000256" key="8">
    <source>
        <dbReference type="ARBA" id="ARBA00049120"/>
    </source>
</evidence>
<dbReference type="SUPFAM" id="SSF53335">
    <property type="entry name" value="S-adenosyl-L-methionine-dependent methyltransferases"/>
    <property type="match status" value="2"/>
</dbReference>
<keyword evidence="4" id="KW-0808">Transferase</keyword>
<accession>B5EAQ0</accession>
<dbReference type="KEGG" id="gbm:Gbem_0328"/>
<comment type="similarity">
    <text evidence="1">Belongs to the N(4)/N(6)-methyltransferase family. N(4) subfamily.</text>
</comment>
<keyword evidence="7" id="KW-0238">DNA-binding</keyword>
<dbReference type="GO" id="GO:0032259">
    <property type="term" value="P:methylation"/>
    <property type="evidence" value="ECO:0007669"/>
    <property type="project" value="UniProtKB-KW"/>
</dbReference>
<evidence type="ECO:0000256" key="2">
    <source>
        <dbReference type="ARBA" id="ARBA00012185"/>
    </source>
</evidence>
<dbReference type="InterPro" id="IPR029063">
    <property type="entry name" value="SAM-dependent_MTases_sf"/>
</dbReference>
<dbReference type="InterPro" id="IPR002941">
    <property type="entry name" value="DNA_methylase_N4/N6"/>
</dbReference>
<keyword evidence="3" id="KW-0489">Methyltransferase</keyword>
<evidence type="ECO:0000256" key="4">
    <source>
        <dbReference type="ARBA" id="ARBA00022679"/>
    </source>
</evidence>
<name>B5EAQ0_CITBB</name>
<evidence type="ECO:0000313" key="11">
    <source>
        <dbReference type="Proteomes" id="UP000008825"/>
    </source>
</evidence>